<dbReference type="Gene3D" id="2.60.120.200">
    <property type="match status" value="1"/>
</dbReference>
<reference evidence="1" key="1">
    <citation type="journal article" date="2014" name="Front. Microbiol.">
        <title>High frequency of phylogenetically diverse reductive dehalogenase-homologous genes in deep subseafloor sedimentary metagenomes.</title>
        <authorList>
            <person name="Kawai M."/>
            <person name="Futagami T."/>
            <person name="Toyoda A."/>
            <person name="Takaki Y."/>
            <person name="Nishi S."/>
            <person name="Hori S."/>
            <person name="Arai W."/>
            <person name="Tsubouchi T."/>
            <person name="Morono Y."/>
            <person name="Uchiyama I."/>
            <person name="Ito T."/>
            <person name="Fujiyama A."/>
            <person name="Inagaki F."/>
            <person name="Takami H."/>
        </authorList>
    </citation>
    <scope>NUCLEOTIDE SEQUENCE</scope>
    <source>
        <strain evidence="1">Expedition CK06-06</strain>
    </source>
</reference>
<protein>
    <recommendedName>
        <fullName evidence="2">LamG-like jellyroll fold domain-containing protein</fullName>
    </recommendedName>
</protein>
<dbReference type="InterPro" id="IPR013320">
    <property type="entry name" value="ConA-like_dom_sf"/>
</dbReference>
<name>X1C5L8_9ZZZZ</name>
<accession>X1C5L8</accession>
<dbReference type="AlphaFoldDB" id="X1C5L8"/>
<gene>
    <name evidence="1" type="ORF">S01H4_28829</name>
</gene>
<dbReference type="EMBL" id="BART01014458">
    <property type="protein sequence ID" value="GAG88612.1"/>
    <property type="molecule type" value="Genomic_DNA"/>
</dbReference>
<feature type="non-terminal residue" evidence="1">
    <location>
        <position position="1"/>
    </location>
</feature>
<sequence length="69" mass="7265">TMSIQVDDGAIDTLGTGGALQAPGAAEFQIGSRQGPNSPLDGRVDEVGFWKRLLTADERTALYNGDFVP</sequence>
<proteinExistence type="predicted"/>
<evidence type="ECO:0000313" key="1">
    <source>
        <dbReference type="EMBL" id="GAG88612.1"/>
    </source>
</evidence>
<comment type="caution">
    <text evidence="1">The sequence shown here is derived from an EMBL/GenBank/DDBJ whole genome shotgun (WGS) entry which is preliminary data.</text>
</comment>
<dbReference type="SUPFAM" id="SSF49899">
    <property type="entry name" value="Concanavalin A-like lectins/glucanases"/>
    <property type="match status" value="1"/>
</dbReference>
<organism evidence="1">
    <name type="scientific">marine sediment metagenome</name>
    <dbReference type="NCBI Taxonomy" id="412755"/>
    <lineage>
        <taxon>unclassified sequences</taxon>
        <taxon>metagenomes</taxon>
        <taxon>ecological metagenomes</taxon>
    </lineage>
</organism>
<evidence type="ECO:0008006" key="2">
    <source>
        <dbReference type="Google" id="ProtNLM"/>
    </source>
</evidence>